<dbReference type="CDD" id="cd00684">
    <property type="entry name" value="Terpene_cyclase_plant_C1"/>
    <property type="match status" value="1"/>
</dbReference>
<dbReference type="Pfam" id="PF01397">
    <property type="entry name" value="Terpene_synth"/>
    <property type="match status" value="1"/>
</dbReference>
<comment type="pathway">
    <text evidence="2">Secondary metabolite biosynthesis; terpenoid biosynthesis.</text>
</comment>
<evidence type="ECO:0000313" key="8">
    <source>
        <dbReference type="EMBL" id="PIN11848.1"/>
    </source>
</evidence>
<dbReference type="Gene3D" id="1.10.600.10">
    <property type="entry name" value="Farnesyl Diphosphate Synthase"/>
    <property type="match status" value="1"/>
</dbReference>
<dbReference type="PANTHER" id="PTHR31225">
    <property type="entry name" value="OS04G0344100 PROTEIN-RELATED"/>
    <property type="match status" value="1"/>
</dbReference>
<dbReference type="GO" id="GO:0000287">
    <property type="term" value="F:magnesium ion binding"/>
    <property type="evidence" value="ECO:0007669"/>
    <property type="project" value="InterPro"/>
</dbReference>
<dbReference type="GO" id="GO:0052577">
    <property type="term" value="F:germacrene-D synthase activity"/>
    <property type="evidence" value="ECO:0007669"/>
    <property type="project" value="UniProtKB-EC"/>
</dbReference>
<dbReference type="EC" id="4.2.3.75" evidence="8"/>
<feature type="domain" description="Terpene synthase N-terminal" evidence="6">
    <location>
        <begin position="32"/>
        <end position="208"/>
    </location>
</feature>
<comment type="similarity">
    <text evidence="3">Belongs to the terpene synthase family.</text>
</comment>
<dbReference type="SUPFAM" id="SSF48576">
    <property type="entry name" value="Terpenoid synthases"/>
    <property type="match status" value="1"/>
</dbReference>
<dbReference type="InterPro" id="IPR050148">
    <property type="entry name" value="Terpene_synthase-like"/>
</dbReference>
<dbReference type="GO" id="GO:0016102">
    <property type="term" value="P:diterpenoid biosynthetic process"/>
    <property type="evidence" value="ECO:0007669"/>
    <property type="project" value="InterPro"/>
</dbReference>
<evidence type="ECO:0000313" key="9">
    <source>
        <dbReference type="Proteomes" id="UP000231279"/>
    </source>
</evidence>
<keyword evidence="4" id="KW-0479">Metal-binding</keyword>
<name>A0A2G9H2V2_9LAMI</name>
<dbReference type="Gene3D" id="1.50.10.130">
    <property type="entry name" value="Terpene synthase, N-terminal domain"/>
    <property type="match status" value="1"/>
</dbReference>
<dbReference type="STRING" id="429701.A0A2G9H2V2"/>
<dbReference type="FunFam" id="1.50.10.130:FF:000001">
    <property type="entry name" value="Isoprene synthase, chloroplastic"/>
    <property type="match status" value="1"/>
</dbReference>
<gene>
    <name evidence="8" type="ORF">CDL12_15544</name>
</gene>
<proteinExistence type="inferred from homology"/>
<dbReference type="PANTHER" id="PTHR31225:SF221">
    <property type="entry name" value="(-)-GERMACRENE D SYNTHASE"/>
    <property type="match status" value="1"/>
</dbReference>
<reference evidence="9" key="1">
    <citation type="journal article" date="2018" name="Gigascience">
        <title>Genome assembly of the Pink Ipe (Handroanthus impetiginosus, Bignoniaceae), a highly valued, ecologically keystone Neotropical timber forest tree.</title>
        <authorList>
            <person name="Silva-Junior O.B."/>
            <person name="Grattapaglia D."/>
            <person name="Novaes E."/>
            <person name="Collevatti R.G."/>
        </authorList>
    </citation>
    <scope>NUCLEOTIDE SEQUENCE [LARGE SCALE GENOMIC DNA]</scope>
    <source>
        <strain evidence="9">cv. UFG-1</strain>
    </source>
</reference>
<dbReference type="InterPro" id="IPR036965">
    <property type="entry name" value="Terpene_synth_N_sf"/>
</dbReference>
<evidence type="ECO:0000259" key="7">
    <source>
        <dbReference type="Pfam" id="PF03936"/>
    </source>
</evidence>
<accession>A0A2G9H2V2</accession>
<dbReference type="SUPFAM" id="SSF48239">
    <property type="entry name" value="Terpenoid cyclases/Protein prenyltransferases"/>
    <property type="match status" value="1"/>
</dbReference>
<organism evidence="8 9">
    <name type="scientific">Handroanthus impetiginosus</name>
    <dbReference type="NCBI Taxonomy" id="429701"/>
    <lineage>
        <taxon>Eukaryota</taxon>
        <taxon>Viridiplantae</taxon>
        <taxon>Streptophyta</taxon>
        <taxon>Embryophyta</taxon>
        <taxon>Tracheophyta</taxon>
        <taxon>Spermatophyta</taxon>
        <taxon>Magnoliopsida</taxon>
        <taxon>eudicotyledons</taxon>
        <taxon>Gunneridae</taxon>
        <taxon>Pentapetalae</taxon>
        <taxon>asterids</taxon>
        <taxon>lamiids</taxon>
        <taxon>Lamiales</taxon>
        <taxon>Bignoniaceae</taxon>
        <taxon>Crescentiina</taxon>
        <taxon>Tabebuia alliance</taxon>
        <taxon>Handroanthus</taxon>
    </lineage>
</organism>
<dbReference type="EMBL" id="NKXS01002843">
    <property type="protein sequence ID" value="PIN11848.1"/>
    <property type="molecule type" value="Genomic_DNA"/>
</dbReference>
<comment type="cofactor">
    <cofactor evidence="1">
        <name>Mg(2+)</name>
        <dbReference type="ChEBI" id="CHEBI:18420"/>
    </cofactor>
</comment>
<evidence type="ECO:0000259" key="6">
    <source>
        <dbReference type="Pfam" id="PF01397"/>
    </source>
</evidence>
<comment type="caution">
    <text evidence="8">The sequence shown here is derived from an EMBL/GenBank/DDBJ whole genome shotgun (WGS) entry which is preliminary data.</text>
</comment>
<dbReference type="InterPro" id="IPR001906">
    <property type="entry name" value="Terpene_synth_N"/>
</dbReference>
<evidence type="ECO:0000256" key="4">
    <source>
        <dbReference type="ARBA" id="ARBA00022723"/>
    </source>
</evidence>
<evidence type="ECO:0000256" key="2">
    <source>
        <dbReference type="ARBA" id="ARBA00004721"/>
    </source>
</evidence>
<evidence type="ECO:0000256" key="1">
    <source>
        <dbReference type="ARBA" id="ARBA00001946"/>
    </source>
</evidence>
<keyword evidence="9" id="KW-1185">Reference proteome</keyword>
<protein>
    <submittedName>
        <fullName evidence="8">(-)-germacrene D synthase</fullName>
        <ecNumber evidence="8">4.2.3.75</ecNumber>
    </submittedName>
</protein>
<dbReference type="SFLD" id="SFLDS00005">
    <property type="entry name" value="Isoprenoid_Synthase_Type_I"/>
    <property type="match status" value="1"/>
</dbReference>
<dbReference type="Pfam" id="PF03936">
    <property type="entry name" value="Terpene_synth_C"/>
    <property type="match status" value="1"/>
</dbReference>
<dbReference type="InterPro" id="IPR008949">
    <property type="entry name" value="Isoprenoid_synthase_dom_sf"/>
</dbReference>
<dbReference type="InterPro" id="IPR005630">
    <property type="entry name" value="Terpene_synthase_metal-bd"/>
</dbReference>
<dbReference type="SFLD" id="SFLDG01019">
    <property type="entry name" value="Terpene_Cyclase_Like_1_C_Termi"/>
    <property type="match status" value="1"/>
</dbReference>
<sequence length="556" mass="64260">MAYQQASAAPLSSKNYIPFESARRSVTYHPTIWGDYFLMYTSDLTEISFHEEEQLKKQKEEVRKLLDAADDDSVHKMELIDAIQRLGVGYHFEKEIDKYLQYILHDQIDSVGKQGNDMHAVALRFLLLRQHGCYVSSDVFNNFKDHTGKFAESLISNVKGMLTLYEAAHFGLNGEDILDEALEFSSTHLKSIAGHVSNSLATQINEALNMPLRKSLNRLRARKFMSIYEQEESHNDILLKFAKLDFNLLQKMHQKELSGVTRWWKDLDFANKLPFARDRIVECYLWILSVYFQPQYNLARRITTKVTAMISIIDDIYDVHGTLEDLQLFTDAIQRWELCALETLPPYMRICYQALLDVYAETEDDINILGTSYRVHYAKKEMKKVVRAYFEEAKWSYNASYLPTMEEYMKVALVSGAYMMLATTSLVGMGSLVTKEIFEWVSNEPLIVRASSVICRLMNDIVGFGFEHKFTAVECYMNENNASKEEAVGEFRKQVAKAWKDINQECIRPTMPMPILIRIVNLSRFINLLYDEEDGYTNSKTKAKDVIKIVLVEPVS</sequence>
<dbReference type="FunFam" id="1.10.600.10:FF:000007">
    <property type="entry name" value="Isoprene synthase, chloroplastic"/>
    <property type="match status" value="1"/>
</dbReference>
<dbReference type="AlphaFoldDB" id="A0A2G9H2V2"/>
<dbReference type="Proteomes" id="UP000231279">
    <property type="component" value="Unassembled WGS sequence"/>
</dbReference>
<dbReference type="InterPro" id="IPR008930">
    <property type="entry name" value="Terpenoid_cyclase/PrenylTrfase"/>
</dbReference>
<dbReference type="InterPro" id="IPR034741">
    <property type="entry name" value="Terpene_cyclase-like_1_C"/>
</dbReference>
<dbReference type="OrthoDB" id="1265640at2759"/>
<dbReference type="InterPro" id="IPR044814">
    <property type="entry name" value="Terpene_cyclase_plant_C1"/>
</dbReference>
<keyword evidence="5 8" id="KW-0456">Lyase</keyword>
<feature type="domain" description="Terpene synthase metal-binding" evidence="7">
    <location>
        <begin position="265"/>
        <end position="501"/>
    </location>
</feature>
<evidence type="ECO:0000256" key="5">
    <source>
        <dbReference type="ARBA" id="ARBA00023239"/>
    </source>
</evidence>
<evidence type="ECO:0000256" key="3">
    <source>
        <dbReference type="ARBA" id="ARBA00006333"/>
    </source>
</evidence>